<feature type="coiled-coil region" evidence="1">
    <location>
        <begin position="13"/>
        <end position="47"/>
    </location>
</feature>
<reference evidence="3" key="1">
    <citation type="submission" date="2021-02" db="EMBL/GenBank/DDBJ databases">
        <authorList>
            <person name="Dougan E. K."/>
            <person name="Rhodes N."/>
            <person name="Thang M."/>
            <person name="Chan C."/>
        </authorList>
    </citation>
    <scope>NUCLEOTIDE SEQUENCE</scope>
</reference>
<protein>
    <submittedName>
        <fullName evidence="3">Uncharacterized protein</fullName>
    </submittedName>
</protein>
<evidence type="ECO:0000313" key="3">
    <source>
        <dbReference type="EMBL" id="CAE6933453.1"/>
    </source>
</evidence>
<name>A0A812H023_9DINO</name>
<sequence>MYMCKGKLTSFAKAKREQRKLEVRQEKRDLEEKFRALEEELKAKHQVELQQLPGEEDSVEASNQVDGNGYDSLDMEGGTRKARLQKKKDLLAEIEKELREEGT</sequence>
<feature type="region of interest" description="Disordered" evidence="2">
    <location>
        <begin position="53"/>
        <end position="84"/>
    </location>
</feature>
<dbReference type="AlphaFoldDB" id="A0A812H023"/>
<comment type="caution">
    <text evidence="3">The sequence shown here is derived from an EMBL/GenBank/DDBJ whole genome shotgun (WGS) entry which is preliminary data.</text>
</comment>
<dbReference type="OrthoDB" id="425197at2759"/>
<evidence type="ECO:0000256" key="2">
    <source>
        <dbReference type="SAM" id="MobiDB-lite"/>
    </source>
</evidence>
<keyword evidence="4" id="KW-1185">Reference proteome</keyword>
<accession>A0A812H023</accession>
<keyword evidence="1" id="KW-0175">Coiled coil</keyword>
<evidence type="ECO:0000256" key="1">
    <source>
        <dbReference type="SAM" id="Coils"/>
    </source>
</evidence>
<organism evidence="3 4">
    <name type="scientific">Symbiodinium natans</name>
    <dbReference type="NCBI Taxonomy" id="878477"/>
    <lineage>
        <taxon>Eukaryota</taxon>
        <taxon>Sar</taxon>
        <taxon>Alveolata</taxon>
        <taxon>Dinophyceae</taxon>
        <taxon>Suessiales</taxon>
        <taxon>Symbiodiniaceae</taxon>
        <taxon>Symbiodinium</taxon>
    </lineage>
</organism>
<evidence type="ECO:0000313" key="4">
    <source>
        <dbReference type="Proteomes" id="UP000604046"/>
    </source>
</evidence>
<proteinExistence type="predicted"/>
<gene>
    <name evidence="3" type="ORF">SNAT2548_LOCUS955</name>
</gene>
<dbReference type="Proteomes" id="UP000604046">
    <property type="component" value="Unassembled WGS sequence"/>
</dbReference>
<dbReference type="EMBL" id="CAJNDS010000047">
    <property type="protein sequence ID" value="CAE6933453.1"/>
    <property type="molecule type" value="Genomic_DNA"/>
</dbReference>